<dbReference type="RefSeq" id="WP_005674176.1">
    <property type="nucleotide sequence ID" value="NZ_CP146288.1"/>
</dbReference>
<feature type="transmembrane region" description="Helical" evidence="8">
    <location>
        <begin position="146"/>
        <end position="165"/>
    </location>
</feature>
<feature type="transmembrane region" description="Helical" evidence="8">
    <location>
        <begin position="172"/>
        <end position="198"/>
    </location>
</feature>
<evidence type="ECO:0000256" key="3">
    <source>
        <dbReference type="ARBA" id="ARBA00022448"/>
    </source>
</evidence>
<feature type="transmembrane region" description="Helical" evidence="8">
    <location>
        <begin position="218"/>
        <end position="237"/>
    </location>
</feature>
<dbReference type="eggNOG" id="COG0609">
    <property type="taxonomic scope" value="Bacteria"/>
</dbReference>
<accession>E7RYR4</accession>
<organism evidence="9 10">
    <name type="scientific">Lautropia mirabilis ATCC 51599</name>
    <dbReference type="NCBI Taxonomy" id="887898"/>
    <lineage>
        <taxon>Bacteria</taxon>
        <taxon>Pseudomonadati</taxon>
        <taxon>Pseudomonadota</taxon>
        <taxon>Betaproteobacteria</taxon>
        <taxon>Burkholderiales</taxon>
        <taxon>Burkholderiaceae</taxon>
        <taxon>Lautropia</taxon>
    </lineage>
</organism>
<dbReference type="EMBL" id="AEQP01000020">
    <property type="protein sequence ID" value="EFV94388.1"/>
    <property type="molecule type" value="Genomic_DNA"/>
</dbReference>
<keyword evidence="10" id="KW-1185">Reference proteome</keyword>
<dbReference type="InterPro" id="IPR037294">
    <property type="entry name" value="ABC_BtuC-like"/>
</dbReference>
<evidence type="ECO:0000256" key="7">
    <source>
        <dbReference type="ARBA" id="ARBA00023136"/>
    </source>
</evidence>
<dbReference type="STRING" id="887898.HMPREF0551_1828"/>
<proteinExistence type="inferred from homology"/>
<keyword evidence="4" id="KW-1003">Cell membrane</keyword>
<keyword evidence="5 8" id="KW-0812">Transmembrane</keyword>
<keyword evidence="7 8" id="KW-0472">Membrane</keyword>
<feature type="transmembrane region" description="Helical" evidence="8">
    <location>
        <begin position="306"/>
        <end position="325"/>
    </location>
</feature>
<reference evidence="9 10" key="1">
    <citation type="submission" date="2010-12" db="EMBL/GenBank/DDBJ databases">
        <authorList>
            <person name="Muzny D."/>
            <person name="Qin X."/>
            <person name="Deng J."/>
            <person name="Jiang H."/>
            <person name="Liu Y."/>
            <person name="Qu J."/>
            <person name="Song X.-Z."/>
            <person name="Zhang L."/>
            <person name="Thornton R."/>
            <person name="Coyle M."/>
            <person name="Francisco L."/>
            <person name="Jackson L."/>
            <person name="Javaid M."/>
            <person name="Korchina V."/>
            <person name="Kovar C."/>
            <person name="Mata R."/>
            <person name="Mathew T."/>
            <person name="Ngo R."/>
            <person name="Nguyen L."/>
            <person name="Nguyen N."/>
            <person name="Okwuonu G."/>
            <person name="Ongeri F."/>
            <person name="Pham C."/>
            <person name="Simmons D."/>
            <person name="Wilczek-Boney K."/>
            <person name="Hale W."/>
            <person name="Jakkamsetti A."/>
            <person name="Pham P."/>
            <person name="Ruth R."/>
            <person name="San Lucas F."/>
            <person name="Warren J."/>
            <person name="Zhang J."/>
            <person name="Zhao Z."/>
            <person name="Zhou C."/>
            <person name="Zhu D."/>
            <person name="Lee S."/>
            <person name="Bess C."/>
            <person name="Blankenburg K."/>
            <person name="Forbes L."/>
            <person name="Fu Q."/>
            <person name="Gubbala S."/>
            <person name="Hirani K."/>
            <person name="Jayaseelan J.C."/>
            <person name="Lara F."/>
            <person name="Munidasa M."/>
            <person name="Palculict T."/>
            <person name="Patil S."/>
            <person name="Pu L.-L."/>
            <person name="Saada N."/>
            <person name="Tang L."/>
            <person name="Weissenberger G."/>
            <person name="Zhu Y."/>
            <person name="Hemphill L."/>
            <person name="Shang Y."/>
            <person name="Youmans B."/>
            <person name="Ayvaz T."/>
            <person name="Ross M."/>
            <person name="Santibanez J."/>
            <person name="Aqrawi P."/>
            <person name="Gross S."/>
            <person name="Joshi V."/>
            <person name="Fowler G."/>
            <person name="Nazareth L."/>
            <person name="Reid J."/>
            <person name="Worley K."/>
            <person name="Petrosino J."/>
            <person name="Highlander S."/>
            <person name="Gibbs R."/>
        </authorList>
    </citation>
    <scope>NUCLEOTIDE SEQUENCE [LARGE SCALE GENOMIC DNA]</scope>
    <source>
        <strain evidence="9 10">ATCC 51599</strain>
    </source>
</reference>
<dbReference type="FunFam" id="1.10.3470.10:FF:000001">
    <property type="entry name" value="Vitamin B12 ABC transporter permease BtuC"/>
    <property type="match status" value="1"/>
</dbReference>
<evidence type="ECO:0000256" key="4">
    <source>
        <dbReference type="ARBA" id="ARBA00022475"/>
    </source>
</evidence>
<dbReference type="GO" id="GO:0033214">
    <property type="term" value="P:siderophore-iron import into cell"/>
    <property type="evidence" value="ECO:0007669"/>
    <property type="project" value="TreeGrafter"/>
</dbReference>
<comment type="similarity">
    <text evidence="2">Belongs to the binding-protein-dependent transport system permease family. FecCD subfamily.</text>
</comment>
<dbReference type="InterPro" id="IPR000522">
    <property type="entry name" value="ABC_transptr_permease_BtuC"/>
</dbReference>
<evidence type="ECO:0000313" key="10">
    <source>
        <dbReference type="Proteomes" id="UP000011021"/>
    </source>
</evidence>
<feature type="transmembrane region" description="Helical" evidence="8">
    <location>
        <begin position="91"/>
        <end position="112"/>
    </location>
</feature>
<gene>
    <name evidence="9" type="ORF">HMPREF0551_1828</name>
</gene>
<evidence type="ECO:0000256" key="1">
    <source>
        <dbReference type="ARBA" id="ARBA00004651"/>
    </source>
</evidence>
<comment type="subcellular location">
    <subcellularLocation>
        <location evidence="1">Cell membrane</location>
        <topology evidence="1">Multi-pass membrane protein</topology>
    </subcellularLocation>
</comment>
<comment type="caution">
    <text evidence="9">The sequence shown here is derived from an EMBL/GenBank/DDBJ whole genome shotgun (WGS) entry which is preliminary data.</text>
</comment>
<dbReference type="AlphaFoldDB" id="E7RYR4"/>
<dbReference type="CDD" id="cd06550">
    <property type="entry name" value="TM_ABC_iron-siderophores_like"/>
    <property type="match status" value="1"/>
</dbReference>
<evidence type="ECO:0000256" key="5">
    <source>
        <dbReference type="ARBA" id="ARBA00022692"/>
    </source>
</evidence>
<dbReference type="SUPFAM" id="SSF81345">
    <property type="entry name" value="ABC transporter involved in vitamin B12 uptake, BtuC"/>
    <property type="match status" value="1"/>
</dbReference>
<dbReference type="PANTHER" id="PTHR30472">
    <property type="entry name" value="FERRIC ENTEROBACTIN TRANSPORT SYSTEM PERMEASE PROTEIN"/>
    <property type="match status" value="1"/>
</dbReference>
<evidence type="ECO:0000256" key="2">
    <source>
        <dbReference type="ARBA" id="ARBA00007935"/>
    </source>
</evidence>
<feature type="transmembrane region" description="Helical" evidence="8">
    <location>
        <begin position="119"/>
        <end position="140"/>
    </location>
</feature>
<dbReference type="Pfam" id="PF01032">
    <property type="entry name" value="FecCD"/>
    <property type="match status" value="1"/>
</dbReference>
<name>E7RYR4_9BURK</name>
<feature type="transmembrane region" description="Helical" evidence="8">
    <location>
        <begin position="332"/>
        <end position="352"/>
    </location>
</feature>
<keyword evidence="6 8" id="KW-1133">Transmembrane helix</keyword>
<feature type="transmembrane region" description="Helical" evidence="8">
    <location>
        <begin position="266"/>
        <end position="294"/>
    </location>
</feature>
<protein>
    <submittedName>
        <fullName evidence="9">Iron chelate uptake ABC transporter, FeCT family, permease protein</fullName>
    </submittedName>
</protein>
<evidence type="ECO:0000256" key="6">
    <source>
        <dbReference type="ARBA" id="ARBA00022989"/>
    </source>
</evidence>
<sequence length="357" mass="36991">MSPAGGGVSNPVKDRCGRCRPKLLAGMLVLLALLLVAAIGSAMSGAVRIPLDAMPALLGVASDSVSTSSAAGHPEYRLWEGVLLDIRLPRILLGMLAGAALAVAGAVMQALFRNPLAEPGLVGVSVGGAVGAVGAIVLGYDQQPLVLAGAAFVGSLLATLAAWLLGRRAPGAAGILLAGIAINAFGGALIGVFTYLANDMQLRSLTFWNLGSLATADWAMLSWLAPWTLVLMGALLWQWRALNALLLGEREALHLGFELQRLRARLILLVTLLVGPLVAVTGIIGFVGLVVPHLVRLVVGADHRPLLPLSLLAGALILVLADWVARIVVIPAELPIGIVTSLLGAPVLFMLIQREAR</sequence>
<dbReference type="GO" id="GO:0005886">
    <property type="term" value="C:plasma membrane"/>
    <property type="evidence" value="ECO:0007669"/>
    <property type="project" value="UniProtKB-SubCell"/>
</dbReference>
<evidence type="ECO:0000256" key="8">
    <source>
        <dbReference type="SAM" id="Phobius"/>
    </source>
</evidence>
<feature type="transmembrane region" description="Helical" evidence="8">
    <location>
        <begin position="23"/>
        <end position="47"/>
    </location>
</feature>
<dbReference type="Gene3D" id="1.10.3470.10">
    <property type="entry name" value="ABC transporter involved in vitamin B12 uptake, BtuC"/>
    <property type="match status" value="1"/>
</dbReference>
<dbReference type="HOGENOM" id="CLU_013016_0_3_4"/>
<dbReference type="PANTHER" id="PTHR30472:SF25">
    <property type="entry name" value="ABC TRANSPORTER PERMEASE PROTEIN MJ0876-RELATED"/>
    <property type="match status" value="1"/>
</dbReference>
<evidence type="ECO:0000313" key="9">
    <source>
        <dbReference type="EMBL" id="EFV94388.1"/>
    </source>
</evidence>
<dbReference type="Proteomes" id="UP000011021">
    <property type="component" value="Unassembled WGS sequence"/>
</dbReference>
<keyword evidence="3" id="KW-0813">Transport</keyword>
<dbReference type="GO" id="GO:0022857">
    <property type="term" value="F:transmembrane transporter activity"/>
    <property type="evidence" value="ECO:0007669"/>
    <property type="project" value="InterPro"/>
</dbReference>